<gene>
    <name evidence="1" type="ORF">LP083-1_036</name>
</gene>
<proteinExistence type="predicted"/>
<evidence type="ECO:0000313" key="1">
    <source>
        <dbReference type="EMBL" id="AHL19001.1"/>
    </source>
</evidence>
<protein>
    <submittedName>
        <fullName evidence="1">Uncharacterized protein</fullName>
    </submittedName>
</protein>
<sequence length="71" mass="8050">MREVENHNVENMVINIVQNAQSYKISIDLNLPKDVKTMLRDNVVTNVNDLANHLDLDTEYLLKNILGGTGK</sequence>
<dbReference type="EMBL" id="KJ094028">
    <property type="protein sequence ID" value="AHL19001.1"/>
    <property type="molecule type" value="Genomic_DNA"/>
</dbReference>
<accession>A0A059T800</accession>
<reference evidence="1" key="1">
    <citation type="journal article" date="2014" name="Appl. Environ. Microbiol.">
        <title>Comparative genomic and morphological analysis of Listeria phages isolated from farm environments.</title>
        <authorList>
            <person name="Denes T."/>
            <person name="Vongkamjan K."/>
            <person name="Ackermann H.W."/>
            <person name="Moreno Switt A.I."/>
            <person name="Wiedmann M."/>
            <person name="den Bakker H.C."/>
        </authorList>
    </citation>
    <scope>NUCLEOTIDE SEQUENCE</scope>
</reference>
<name>A0A059T800_9CAUD</name>
<organism evidence="1">
    <name type="scientific">Listeria phage LP-083-1</name>
    <dbReference type="NCBI Taxonomy" id="1458854"/>
    <lineage>
        <taxon>Viruses</taxon>
        <taxon>Duplodnaviria</taxon>
        <taxon>Heunggongvirae</taxon>
        <taxon>Uroviricota</taxon>
        <taxon>Caudoviricetes</taxon>
    </lineage>
</organism>